<organism evidence="2 3">
    <name type="scientific">Ficus carica</name>
    <name type="common">Common fig</name>
    <dbReference type="NCBI Taxonomy" id="3494"/>
    <lineage>
        <taxon>Eukaryota</taxon>
        <taxon>Viridiplantae</taxon>
        <taxon>Streptophyta</taxon>
        <taxon>Embryophyta</taxon>
        <taxon>Tracheophyta</taxon>
        <taxon>Spermatophyta</taxon>
        <taxon>Magnoliopsida</taxon>
        <taxon>eudicotyledons</taxon>
        <taxon>Gunneridae</taxon>
        <taxon>Pentapetalae</taxon>
        <taxon>rosids</taxon>
        <taxon>fabids</taxon>
        <taxon>Rosales</taxon>
        <taxon>Moraceae</taxon>
        <taxon>Ficeae</taxon>
        <taxon>Ficus</taxon>
    </lineage>
</organism>
<feature type="compositionally biased region" description="Basic and acidic residues" evidence="1">
    <location>
        <begin position="1"/>
        <end position="17"/>
    </location>
</feature>
<proteinExistence type="predicted"/>
<protein>
    <submittedName>
        <fullName evidence="2">Uncharacterized protein</fullName>
    </submittedName>
</protein>
<comment type="caution">
    <text evidence="2">The sequence shown here is derived from an EMBL/GenBank/DDBJ whole genome shotgun (WGS) entry which is preliminary data.</text>
</comment>
<keyword evidence="3" id="KW-1185">Reference proteome</keyword>
<dbReference type="EMBL" id="BTGU01001322">
    <property type="protein sequence ID" value="GMN21592.1"/>
    <property type="molecule type" value="Genomic_DNA"/>
</dbReference>
<sequence length="161" mass="18623">MVEQRHEDLKASKDVRARQGQGCRLEPTHPKEFLNARRPGKCSFLDIRFVRMNYRFERHRHPRLATPEKEKAAIDEGGEEIMRSDLSVVVAPVRFCQRRRRQRLTKAARRSVASSRESGSCSGSYLPYVLIRASEIKREERKVKIYSQECLFGASDNGDSN</sequence>
<gene>
    <name evidence="2" type="ORF">TIFTF001_040062</name>
</gene>
<accession>A0AA87YSC8</accession>
<reference evidence="2" key="1">
    <citation type="submission" date="2023-07" db="EMBL/GenBank/DDBJ databases">
        <title>draft genome sequence of fig (Ficus carica).</title>
        <authorList>
            <person name="Takahashi T."/>
            <person name="Nishimura K."/>
        </authorList>
    </citation>
    <scope>NUCLEOTIDE SEQUENCE</scope>
</reference>
<evidence type="ECO:0000313" key="2">
    <source>
        <dbReference type="EMBL" id="GMN21592.1"/>
    </source>
</evidence>
<feature type="region of interest" description="Disordered" evidence="1">
    <location>
        <begin position="1"/>
        <end position="20"/>
    </location>
</feature>
<evidence type="ECO:0000256" key="1">
    <source>
        <dbReference type="SAM" id="MobiDB-lite"/>
    </source>
</evidence>
<evidence type="ECO:0000313" key="3">
    <source>
        <dbReference type="Proteomes" id="UP001187192"/>
    </source>
</evidence>
<name>A0AA87YSC8_FICCA</name>
<dbReference type="AlphaFoldDB" id="A0AA87YSC8"/>
<dbReference type="Proteomes" id="UP001187192">
    <property type="component" value="Unassembled WGS sequence"/>
</dbReference>